<reference evidence="3 4" key="1">
    <citation type="journal article" date="2010" name="Science">
        <title>Pathogenicity determinants in smut fungi revealed by genome comparison.</title>
        <authorList>
            <person name="Schirawski J."/>
            <person name="Mannhaupt G."/>
            <person name="Muench K."/>
            <person name="Brefort T."/>
            <person name="Schipper K."/>
            <person name="Doehlemann G."/>
            <person name="Di Stasio M."/>
            <person name="Roessel N."/>
            <person name="Mendoza-Mendoza A."/>
            <person name="Pester D."/>
            <person name="Mueller O."/>
            <person name="Winterberg B."/>
            <person name="Meyer E."/>
            <person name="Ghareeb H."/>
            <person name="Wollenberg T."/>
            <person name="Muensterkoetter M."/>
            <person name="Wong P."/>
            <person name="Walter M."/>
            <person name="Stukenbrock E."/>
            <person name="Gueldener U."/>
            <person name="Kahmann R."/>
        </authorList>
    </citation>
    <scope>NUCLEOTIDE SEQUENCE [LARGE SCALE GENOMIC DNA]</scope>
    <source>
        <strain evidence="4">SRZ2</strain>
    </source>
</reference>
<feature type="region of interest" description="Disordered" evidence="1">
    <location>
        <begin position="25"/>
        <end position="73"/>
    </location>
</feature>
<feature type="region of interest" description="Disordered" evidence="1">
    <location>
        <begin position="171"/>
        <end position="228"/>
    </location>
</feature>
<feature type="compositionally biased region" description="Low complexity" evidence="1">
    <location>
        <begin position="203"/>
        <end position="220"/>
    </location>
</feature>
<accession>E6ZWA8</accession>
<sequence length="567" mass="62128">MHAPRLVFHLLLLFALLQLASCARGSDRSPAPPSSGSEYNTANADSVPSTSSSLSTPATARTARTAGSAPMPNYMVYDDEDASAANMAWLSETMDQNKVGQGRWKYIDYRLKHPSVAYRAAKTPPVAKEEEGKEKGFVFGAKPEGEADVDVPVERVSGDLTDTRAVRFRGDDSPRVDVGSGSARGRRRFRELDLRRGGRARGRTGQTSRTPVTLAAAPDAAVDDASRAKSPTRFALESAAEQLKALQLDAQSQQAPISAARRGSSSQPPTARGAHTPPASSTWTANTGAPNTPPRGTRPLRPVLRVPPLRMWDARTALAKINVRGHARLSNVPAANAHWRTTVDALGEHDWSKQLLDRLFWAGEHRAADTRPARVVTPFGGVIGSDVTSSPRFVYDANDPPPRLDSLEQTGTHKRIYAWHTLAHMIPPPLTAHSQGVWDEHHDSDYANVPRDTHDSVHPIQYTSQLLRDRNGGVVLENALHESMFAKLHNPPASVRASLLRKVGRRGRDRDAPIEELLGTEWAMHKPFSHPWYHDKAPTRIKNPLDVPLTKWKAFADYADAVALRPV</sequence>
<keyword evidence="4" id="KW-1185">Reference proteome</keyword>
<name>E6ZWA8_SPORE</name>
<proteinExistence type="predicted"/>
<evidence type="ECO:0000313" key="4">
    <source>
        <dbReference type="Proteomes" id="UP000008867"/>
    </source>
</evidence>
<feature type="signal peptide" evidence="2">
    <location>
        <begin position="1"/>
        <end position="22"/>
    </location>
</feature>
<feature type="compositionally biased region" description="Low complexity" evidence="1">
    <location>
        <begin position="46"/>
        <end position="70"/>
    </location>
</feature>
<feature type="region of interest" description="Disordered" evidence="1">
    <location>
        <begin position="248"/>
        <end position="302"/>
    </location>
</feature>
<feature type="compositionally biased region" description="Polar residues" evidence="1">
    <location>
        <begin position="278"/>
        <end position="290"/>
    </location>
</feature>
<evidence type="ECO:0000313" key="3">
    <source>
        <dbReference type="EMBL" id="CBQ71515.1"/>
    </source>
</evidence>
<keyword evidence="2" id="KW-0732">Signal</keyword>
<protein>
    <submittedName>
        <fullName evidence="3">Uncharacterized protein</fullName>
    </submittedName>
</protein>
<dbReference type="EMBL" id="FQ311444">
    <property type="protein sequence ID" value="CBQ71515.1"/>
    <property type="molecule type" value="Genomic_DNA"/>
</dbReference>
<dbReference type="VEuPathDB" id="FungiDB:sr16775"/>
<dbReference type="Proteomes" id="UP000008867">
    <property type="component" value="Chromosome 22"/>
</dbReference>
<dbReference type="AlphaFoldDB" id="E6ZWA8"/>
<dbReference type="HOGENOM" id="CLU_480732_0_0_1"/>
<feature type="compositionally biased region" description="Polar residues" evidence="1">
    <location>
        <begin position="34"/>
        <end position="44"/>
    </location>
</feature>
<gene>
    <name evidence="3" type="ORF">sr16775</name>
</gene>
<evidence type="ECO:0000256" key="1">
    <source>
        <dbReference type="SAM" id="MobiDB-lite"/>
    </source>
</evidence>
<feature type="chain" id="PRO_5003216664" evidence="2">
    <location>
        <begin position="23"/>
        <end position="567"/>
    </location>
</feature>
<dbReference type="eggNOG" id="ENOG502R269">
    <property type="taxonomic scope" value="Eukaryota"/>
</dbReference>
<organism evidence="3 4">
    <name type="scientific">Sporisorium reilianum (strain SRZ2)</name>
    <name type="common">Maize head smut fungus</name>
    <dbReference type="NCBI Taxonomy" id="999809"/>
    <lineage>
        <taxon>Eukaryota</taxon>
        <taxon>Fungi</taxon>
        <taxon>Dikarya</taxon>
        <taxon>Basidiomycota</taxon>
        <taxon>Ustilaginomycotina</taxon>
        <taxon>Ustilaginomycetes</taxon>
        <taxon>Ustilaginales</taxon>
        <taxon>Ustilaginaceae</taxon>
        <taxon>Sporisorium</taxon>
    </lineage>
</organism>
<evidence type="ECO:0000256" key="2">
    <source>
        <dbReference type="SAM" id="SignalP"/>
    </source>
</evidence>
<dbReference type="OrthoDB" id="2556731at2759"/>